<dbReference type="EMBL" id="QYTW02000002">
    <property type="protein sequence ID" value="RST61275.1"/>
    <property type="molecule type" value="Genomic_DNA"/>
</dbReference>
<feature type="transmembrane region" description="Helical" evidence="6">
    <location>
        <begin position="166"/>
        <end position="184"/>
    </location>
</feature>
<comment type="caution">
    <text evidence="7">The sequence shown here is derived from an EMBL/GenBank/DDBJ whole genome shotgun (WGS) entry which is preliminary data.</text>
</comment>
<dbReference type="InterPro" id="IPR024923">
    <property type="entry name" value="PG_synth_SpoVB"/>
</dbReference>
<dbReference type="RefSeq" id="WP_120116044.1">
    <property type="nucleotide sequence ID" value="NZ_DAMDJW010000093.1"/>
</dbReference>
<evidence type="ECO:0000256" key="1">
    <source>
        <dbReference type="ARBA" id="ARBA00004651"/>
    </source>
</evidence>
<dbReference type="Proteomes" id="UP000287296">
    <property type="component" value="Unassembled WGS sequence"/>
</dbReference>
<dbReference type="PANTHER" id="PTHR30250">
    <property type="entry name" value="PST FAMILY PREDICTED COLANIC ACID TRANSPORTER"/>
    <property type="match status" value="1"/>
</dbReference>
<feature type="transmembrane region" description="Helical" evidence="6">
    <location>
        <begin position="243"/>
        <end position="263"/>
    </location>
</feature>
<feature type="transmembrane region" description="Helical" evidence="6">
    <location>
        <begin position="128"/>
        <end position="145"/>
    </location>
</feature>
<evidence type="ECO:0000256" key="5">
    <source>
        <dbReference type="ARBA" id="ARBA00023136"/>
    </source>
</evidence>
<protein>
    <submittedName>
        <fullName evidence="7">Polysaccharide biosynthesis protein</fullName>
    </submittedName>
</protein>
<keyword evidence="3 6" id="KW-0812">Transmembrane</keyword>
<organism evidence="7 8">
    <name type="scientific">Siminovitchia terrae</name>
    <name type="common">Bacillus terrae</name>
    <dbReference type="NCBI Taxonomy" id="1914933"/>
    <lineage>
        <taxon>Bacteria</taxon>
        <taxon>Bacillati</taxon>
        <taxon>Bacillota</taxon>
        <taxon>Bacilli</taxon>
        <taxon>Bacillales</taxon>
        <taxon>Bacillaceae</taxon>
        <taxon>Siminovitchia</taxon>
    </lineage>
</organism>
<evidence type="ECO:0000256" key="2">
    <source>
        <dbReference type="ARBA" id="ARBA00022475"/>
    </source>
</evidence>
<dbReference type="Pfam" id="PF01943">
    <property type="entry name" value="Polysacc_synt"/>
    <property type="match status" value="1"/>
</dbReference>
<keyword evidence="4 6" id="KW-1133">Transmembrane helix</keyword>
<feature type="transmembrane region" description="Helical" evidence="6">
    <location>
        <begin position="424"/>
        <end position="449"/>
    </location>
</feature>
<evidence type="ECO:0000256" key="3">
    <source>
        <dbReference type="ARBA" id="ARBA00022692"/>
    </source>
</evidence>
<dbReference type="AlphaFoldDB" id="A0A429XCT5"/>
<evidence type="ECO:0000313" key="7">
    <source>
        <dbReference type="EMBL" id="RST61275.1"/>
    </source>
</evidence>
<accession>A0A429XCT5</accession>
<feature type="transmembrane region" description="Helical" evidence="6">
    <location>
        <begin position="90"/>
        <end position="108"/>
    </location>
</feature>
<feature type="transmembrane region" description="Helical" evidence="6">
    <location>
        <begin position="190"/>
        <end position="214"/>
    </location>
</feature>
<feature type="transmembrane region" description="Helical" evidence="6">
    <location>
        <begin position="461"/>
        <end position="481"/>
    </location>
</feature>
<feature type="transmembrane region" description="Helical" evidence="6">
    <location>
        <begin position="336"/>
        <end position="359"/>
    </location>
</feature>
<reference evidence="7 8" key="1">
    <citation type="submission" date="2018-12" db="EMBL/GenBank/DDBJ databases">
        <authorList>
            <person name="Sun L."/>
            <person name="Chen Z."/>
        </authorList>
    </citation>
    <scope>NUCLEOTIDE SEQUENCE [LARGE SCALE GENOMIC DNA]</scope>
    <source>
        <strain evidence="7 8">LMG 29736</strain>
    </source>
</reference>
<feature type="transmembrane region" description="Helical" evidence="6">
    <location>
        <begin position="493"/>
        <end position="513"/>
    </location>
</feature>
<feature type="transmembrane region" description="Helical" evidence="6">
    <location>
        <begin position="295"/>
        <end position="315"/>
    </location>
</feature>
<evidence type="ECO:0000313" key="8">
    <source>
        <dbReference type="Proteomes" id="UP000287296"/>
    </source>
</evidence>
<sequence length="535" mass="58192">MSSKLIKGAMILTLGSVLSKILGLLYVIPLNTLLGKDGVSLYAYAYVPYTIFMSIATAGIPLAVSKIIAKYNSVGQYSVSQRIFKSSFKIMLITGVLSFFAMFATAPFLAEFGSYGKKGLSKEDLTTVIRAVSFALILVPAMSIIRGFFQGHEDMKPTAVSQVVEQIVRIIFLLSGAFVVLKILEGKLVTAVSLATFAATIGAIASMIVLVIYLNKQIPFLKQLADKDENKIESSMADIQKEIFFSSIPFVVVGIAMPLFQFVDNLTFSRAMASIGLDDIVKSAFGILNFNTQKLVVIPMTLATAFSMSLIPALTSSYASGNMEKFRYELDKAFQIVLFITIPAVIGISILAGPIYTVFYGYNPLGTEILAIYAPAAILFAVFSISAAVLQGINMQKMTVLSLSMGLLTKCILNIPLIKTFETAGAVYATTLGYLVACLLNLFFIYYSADYKYTVVVKRSLLMFIFTAIMAGAVFGAESVLSTVMDPESRWQSILIIVICVSVGVGIYGLLALKSNLAKMLFGRRIHLLREKLNV</sequence>
<dbReference type="PANTHER" id="PTHR30250:SF21">
    <property type="entry name" value="LIPID II FLIPPASE MURJ"/>
    <property type="match status" value="1"/>
</dbReference>
<name>A0A429XCT5_SIMTE</name>
<proteinExistence type="predicted"/>
<evidence type="ECO:0000256" key="4">
    <source>
        <dbReference type="ARBA" id="ARBA00022989"/>
    </source>
</evidence>
<feature type="transmembrane region" description="Helical" evidence="6">
    <location>
        <begin position="400"/>
        <end position="418"/>
    </location>
</feature>
<gene>
    <name evidence="7" type="ORF">D5F11_004340</name>
</gene>
<dbReference type="InterPro" id="IPR050833">
    <property type="entry name" value="Poly_Biosynth_Transport"/>
</dbReference>
<dbReference type="InterPro" id="IPR002797">
    <property type="entry name" value="Polysacc_synth"/>
</dbReference>
<feature type="transmembrane region" description="Helical" evidence="6">
    <location>
        <begin position="371"/>
        <end position="393"/>
    </location>
</feature>
<comment type="subcellular location">
    <subcellularLocation>
        <location evidence="1">Cell membrane</location>
        <topology evidence="1">Multi-pass membrane protein</topology>
    </subcellularLocation>
</comment>
<feature type="transmembrane region" description="Helical" evidence="6">
    <location>
        <begin position="12"/>
        <end position="34"/>
    </location>
</feature>
<dbReference type="CDD" id="cd13124">
    <property type="entry name" value="MATE_SpoVB_like"/>
    <property type="match status" value="1"/>
</dbReference>
<dbReference type="OrthoDB" id="9775950at2"/>
<keyword evidence="5 6" id="KW-0472">Membrane</keyword>
<feature type="transmembrane region" description="Helical" evidence="6">
    <location>
        <begin position="46"/>
        <end position="69"/>
    </location>
</feature>
<evidence type="ECO:0000256" key="6">
    <source>
        <dbReference type="SAM" id="Phobius"/>
    </source>
</evidence>
<dbReference type="GO" id="GO:0005886">
    <property type="term" value="C:plasma membrane"/>
    <property type="evidence" value="ECO:0007669"/>
    <property type="project" value="UniProtKB-SubCell"/>
</dbReference>
<dbReference type="PIRSF" id="PIRSF038958">
    <property type="entry name" value="PG_synth_SpoVB"/>
    <property type="match status" value="1"/>
</dbReference>
<keyword evidence="2" id="KW-1003">Cell membrane</keyword>